<dbReference type="Proteomes" id="UP000572407">
    <property type="component" value="Unassembled WGS sequence"/>
</dbReference>
<proteinExistence type="predicted"/>
<gene>
    <name evidence="1" type="ORF">FHK92_02095</name>
</gene>
<evidence type="ECO:0000313" key="1">
    <source>
        <dbReference type="EMBL" id="MBA1376623.1"/>
    </source>
</evidence>
<accession>A0A7V8RHK9</accession>
<name>A0A7V8RHK9_9PSED</name>
<protein>
    <submittedName>
        <fullName evidence="1">Uncharacterized protein</fullName>
    </submittedName>
</protein>
<sequence>MNTTPENSQQAHNGIYELIASQFSWAPLAVLYQFLKSLDTQEYMPMLTALIEKANLNDKVNEQVKAWEQERINPNRTRIIVKLINHTDLDFDTGECTLQLNAGEQYPSQILPWDIQAWKFDLAYTRRLGSRSKDIFKHYIVFGDEALGFRFDFGLRVNTSFGVISPTLTPIQTHKLTSIGTSPIQCTTQITRTVSEDPYGFTVELKLS</sequence>
<comment type="caution">
    <text evidence="1">The sequence shown here is derived from an EMBL/GenBank/DDBJ whole genome shotgun (WGS) entry which is preliminary data.</text>
</comment>
<dbReference type="EMBL" id="VDLV01000003">
    <property type="protein sequence ID" value="MBA1376623.1"/>
    <property type="molecule type" value="Genomic_DNA"/>
</dbReference>
<organism evidence="1 2">
    <name type="scientific">Pseudomonas brassicacearum subsp. neoaurantiaca</name>
    <dbReference type="NCBI Taxonomy" id="494916"/>
    <lineage>
        <taxon>Bacteria</taxon>
        <taxon>Pseudomonadati</taxon>
        <taxon>Pseudomonadota</taxon>
        <taxon>Gammaproteobacteria</taxon>
        <taxon>Pseudomonadales</taxon>
        <taxon>Pseudomonadaceae</taxon>
        <taxon>Pseudomonas</taxon>
    </lineage>
</organism>
<dbReference type="AlphaFoldDB" id="A0A7V8RHK9"/>
<dbReference type="RefSeq" id="WP_181286584.1">
    <property type="nucleotide sequence ID" value="NZ_VDLV01000003.1"/>
</dbReference>
<evidence type="ECO:0000313" key="2">
    <source>
        <dbReference type="Proteomes" id="UP000572407"/>
    </source>
</evidence>
<reference evidence="1 2" key="1">
    <citation type="submission" date="2019-06" db="EMBL/GenBank/DDBJ databases">
        <title>Analysis of the biodiversity of Brassica napus bacterial endophytes for the selection of potential efficient biofertilizers for rapeseed crops.</title>
        <authorList>
            <person name="Jimenez-Gomez A."/>
            <person name="Saati-Santamaria Z."/>
            <person name="Menendez E."/>
            <person name="Rivas R."/>
            <person name="Mateos P.F."/>
            <person name="Velazquez E."/>
            <person name="Garcia-Fraile P."/>
        </authorList>
    </citation>
    <scope>NUCLEOTIDE SEQUENCE [LARGE SCALE GENOMIC DNA]</scope>
    <source>
        <strain evidence="1 2">CDVBN10</strain>
    </source>
</reference>